<gene>
    <name evidence="2" type="ORF">EUV02_11955</name>
</gene>
<keyword evidence="1" id="KW-0812">Transmembrane</keyword>
<dbReference type="EMBL" id="SIHO01000003">
    <property type="protein sequence ID" value="TFU01026.1"/>
    <property type="molecule type" value="Genomic_DNA"/>
</dbReference>
<dbReference type="Proteomes" id="UP000297737">
    <property type="component" value="Unassembled WGS sequence"/>
</dbReference>
<dbReference type="RefSeq" id="WP_135246530.1">
    <property type="nucleotide sequence ID" value="NZ_SIHO01000003.1"/>
</dbReference>
<sequence>MSISPYHDLETAKPLHRGQRAYWGGLGMILIGLLAIASYFIFPAIAAPAAAGSPTATHAVAPR</sequence>
<name>A0A4Y9EKU1_9SPHN</name>
<accession>A0A4Y9EKU1</accession>
<keyword evidence="1" id="KW-1133">Transmembrane helix</keyword>
<evidence type="ECO:0000313" key="2">
    <source>
        <dbReference type="EMBL" id="TFU01026.1"/>
    </source>
</evidence>
<organism evidence="2 3">
    <name type="scientific">Glacieibacterium arshaanense</name>
    <dbReference type="NCBI Taxonomy" id="2511025"/>
    <lineage>
        <taxon>Bacteria</taxon>
        <taxon>Pseudomonadati</taxon>
        <taxon>Pseudomonadota</taxon>
        <taxon>Alphaproteobacteria</taxon>
        <taxon>Sphingomonadales</taxon>
        <taxon>Sphingosinicellaceae</taxon>
        <taxon>Glacieibacterium</taxon>
    </lineage>
</organism>
<comment type="caution">
    <text evidence="2">The sequence shown here is derived from an EMBL/GenBank/DDBJ whole genome shotgun (WGS) entry which is preliminary data.</text>
</comment>
<evidence type="ECO:0000256" key="1">
    <source>
        <dbReference type="SAM" id="Phobius"/>
    </source>
</evidence>
<protein>
    <submittedName>
        <fullName evidence="2">Uncharacterized protein</fullName>
    </submittedName>
</protein>
<dbReference type="AlphaFoldDB" id="A0A4Y9EKU1"/>
<keyword evidence="1" id="KW-0472">Membrane</keyword>
<proteinExistence type="predicted"/>
<reference evidence="2 3" key="1">
    <citation type="submission" date="2019-02" db="EMBL/GenBank/DDBJ databases">
        <title>Polymorphobacter sp. isolated from the lake at the Tibet of China.</title>
        <authorList>
            <person name="Li A."/>
        </authorList>
    </citation>
    <scope>NUCLEOTIDE SEQUENCE [LARGE SCALE GENOMIC DNA]</scope>
    <source>
        <strain evidence="2 3">DJ1R-1</strain>
    </source>
</reference>
<feature type="transmembrane region" description="Helical" evidence="1">
    <location>
        <begin position="21"/>
        <end position="42"/>
    </location>
</feature>
<evidence type="ECO:0000313" key="3">
    <source>
        <dbReference type="Proteomes" id="UP000297737"/>
    </source>
</evidence>
<keyword evidence="3" id="KW-1185">Reference proteome</keyword>